<evidence type="ECO:0000313" key="3">
    <source>
        <dbReference type="EMBL" id="QIA09885.1"/>
    </source>
</evidence>
<keyword evidence="4" id="KW-1185">Reference proteome</keyword>
<dbReference type="AlphaFoldDB" id="A0A6C0RJQ3"/>
<evidence type="ECO:0000313" key="4">
    <source>
        <dbReference type="Proteomes" id="UP000474630"/>
    </source>
</evidence>
<dbReference type="PROSITE" id="PS51084">
    <property type="entry name" value="HIT_2"/>
    <property type="match status" value="1"/>
</dbReference>
<reference evidence="3 4" key="1">
    <citation type="submission" date="2020-02" db="EMBL/GenBank/DDBJ databases">
        <title>Genome sequencing for Draconibacterium sp. strain M1.</title>
        <authorList>
            <person name="Park S.-J."/>
        </authorList>
    </citation>
    <scope>NUCLEOTIDE SEQUENCE [LARGE SCALE GENOMIC DNA]</scope>
    <source>
        <strain evidence="3 4">M1</strain>
    </source>
</reference>
<gene>
    <name evidence="3" type="ORF">G0Q07_01160</name>
</gene>
<protein>
    <submittedName>
        <fullName evidence="3">HIT domain-containing protein</fullName>
    </submittedName>
</protein>
<dbReference type="InterPro" id="IPR052908">
    <property type="entry name" value="AP-4-A_phosphorylase"/>
</dbReference>
<dbReference type="GO" id="GO:0003824">
    <property type="term" value="F:catalytic activity"/>
    <property type="evidence" value="ECO:0007669"/>
    <property type="project" value="InterPro"/>
</dbReference>
<evidence type="ECO:0000259" key="2">
    <source>
        <dbReference type="PROSITE" id="PS51084"/>
    </source>
</evidence>
<feature type="domain" description="HIT" evidence="2">
    <location>
        <begin position="1"/>
        <end position="79"/>
    </location>
</feature>
<name>A0A6C0RJQ3_9BACT</name>
<dbReference type="InterPro" id="IPR011146">
    <property type="entry name" value="HIT-like"/>
</dbReference>
<dbReference type="SUPFAM" id="SSF54197">
    <property type="entry name" value="HIT-like"/>
    <property type="match status" value="1"/>
</dbReference>
<proteinExistence type="predicted"/>
<dbReference type="InterPro" id="IPR036265">
    <property type="entry name" value="HIT-like_sf"/>
</dbReference>
<evidence type="ECO:0000256" key="1">
    <source>
        <dbReference type="PROSITE-ProRule" id="PRU00464"/>
    </source>
</evidence>
<dbReference type="PANTHER" id="PTHR42997:SF1">
    <property type="entry name" value="AP-4-A PHOSPHORYLASE"/>
    <property type="match status" value="1"/>
</dbReference>
<dbReference type="PANTHER" id="PTHR42997">
    <property type="entry name" value="HIT FAMILY HYDROLASE"/>
    <property type="match status" value="1"/>
</dbReference>
<dbReference type="KEGG" id="drc:G0Q07_01160"/>
<dbReference type="Proteomes" id="UP000474630">
    <property type="component" value="Chromosome"/>
</dbReference>
<feature type="short sequence motif" description="Histidine triad motif" evidence="1">
    <location>
        <begin position="64"/>
        <end position="68"/>
    </location>
</feature>
<accession>A0A6C0RJQ3</accession>
<organism evidence="3 4">
    <name type="scientific">Draconibacterium halophilum</name>
    <dbReference type="NCBI Taxonomy" id="2706887"/>
    <lineage>
        <taxon>Bacteria</taxon>
        <taxon>Pseudomonadati</taxon>
        <taxon>Bacteroidota</taxon>
        <taxon>Bacteroidia</taxon>
        <taxon>Marinilabiliales</taxon>
        <taxon>Prolixibacteraceae</taxon>
        <taxon>Draconibacterium</taxon>
    </lineage>
</organism>
<dbReference type="Gene3D" id="3.30.428.10">
    <property type="entry name" value="HIT-like"/>
    <property type="match status" value="1"/>
</dbReference>
<sequence>MSIGHALIIPKRHEPNYLNLTNEEKLDIEKLTNTIINYQKMKYLQGGFNIGINIGKAAGQTISHCHIHIIPRYDGDMDDPTGGVRGVIPSKQKY</sequence>
<dbReference type="EMBL" id="CP048409">
    <property type="protein sequence ID" value="QIA09885.1"/>
    <property type="molecule type" value="Genomic_DNA"/>
</dbReference>
<dbReference type="Pfam" id="PF01230">
    <property type="entry name" value="HIT"/>
    <property type="match status" value="1"/>
</dbReference>